<dbReference type="InterPro" id="IPR023404">
    <property type="entry name" value="rSAM_horseshoe"/>
</dbReference>
<dbReference type="PROSITE" id="PS51918">
    <property type="entry name" value="RADICAL_SAM"/>
    <property type="match status" value="1"/>
</dbReference>
<reference evidence="7 8" key="1">
    <citation type="journal article" date="2017" name="ISME J.">
        <title>Energy and carbon metabolisms in a deep terrestrial subsurface fluid microbial community.</title>
        <authorList>
            <person name="Momper L."/>
            <person name="Jungbluth S.P."/>
            <person name="Lee M.D."/>
            <person name="Amend J.P."/>
        </authorList>
    </citation>
    <scope>NUCLEOTIDE SEQUENCE [LARGE SCALE GENOMIC DNA]</scope>
    <source>
        <strain evidence="7">SURF_17</strain>
    </source>
</reference>
<dbReference type="SMART" id="SM00729">
    <property type="entry name" value="Elp3"/>
    <property type="match status" value="1"/>
</dbReference>
<keyword evidence="2" id="KW-0949">S-adenosyl-L-methionine</keyword>
<comment type="cofactor">
    <cofactor evidence="1">
        <name>[4Fe-4S] cluster</name>
        <dbReference type="ChEBI" id="CHEBI:49883"/>
    </cofactor>
</comment>
<dbReference type="SFLD" id="SFLDS00029">
    <property type="entry name" value="Radical_SAM"/>
    <property type="match status" value="1"/>
</dbReference>
<dbReference type="GO" id="GO:0003824">
    <property type="term" value="F:catalytic activity"/>
    <property type="evidence" value="ECO:0007669"/>
    <property type="project" value="InterPro"/>
</dbReference>
<accession>A0A419EUP1</accession>
<protein>
    <submittedName>
        <fullName evidence="7">Radical SAM protein</fullName>
    </submittedName>
</protein>
<evidence type="ECO:0000256" key="2">
    <source>
        <dbReference type="ARBA" id="ARBA00022691"/>
    </source>
</evidence>
<dbReference type="Pfam" id="PF04055">
    <property type="entry name" value="Radical_SAM"/>
    <property type="match status" value="1"/>
</dbReference>
<gene>
    <name evidence="7" type="ORF">C4532_13340</name>
</gene>
<dbReference type="AlphaFoldDB" id="A0A419EUP1"/>
<evidence type="ECO:0000313" key="7">
    <source>
        <dbReference type="EMBL" id="RJP68020.1"/>
    </source>
</evidence>
<dbReference type="InterPro" id="IPR051198">
    <property type="entry name" value="BchE-like"/>
</dbReference>
<keyword evidence="4" id="KW-0408">Iron</keyword>
<proteinExistence type="predicted"/>
<sequence>MILLQSGSRIVLLNLPGKRLYIRDYYCSKVSKTNYLFAPCDFLMLSGRLKERYDVRFVDCIAERLSEPACLTKLSALAPQAIVFLAGSVSWEEDAIFLRKLKGHFPDTLLIGTGDIFLEDGNKVLESNPAIDAAILNFSTDDIMRFLAGDAPFNMIIRDNGKKARALPMRRGAYEAFSMPIPRQEIFMRRQYRLPFVKRPFATVLTDFGCPFRCSFCIMSTLGYRYRETANVLEELDLIQSLNIRDIFFIDQTFRPRRSDNMELCEAMIARKYGFKWICYSRVDVVDEDILARMKEAGCTTIMFGVESGDPEILERYRKGYTLERIHETFALCKMLGIRTVATFILGLPDDTEESCRKTIELACSLECDYASFNFAVPRGGTKLRTEAIGAGLIDSTVTVMDQSGTFFVMPTHTLSTEQLRRLRRLAVRKYYLRPRYILKRLRALTSPQEFGEMLYAGISLFRNL</sequence>
<dbReference type="Proteomes" id="UP000285961">
    <property type="component" value="Unassembled WGS sequence"/>
</dbReference>
<dbReference type="GO" id="GO:0051539">
    <property type="term" value="F:4 iron, 4 sulfur cluster binding"/>
    <property type="evidence" value="ECO:0007669"/>
    <property type="project" value="UniProtKB-KW"/>
</dbReference>
<evidence type="ECO:0000313" key="8">
    <source>
        <dbReference type="Proteomes" id="UP000285961"/>
    </source>
</evidence>
<dbReference type="GO" id="GO:0005829">
    <property type="term" value="C:cytosol"/>
    <property type="evidence" value="ECO:0007669"/>
    <property type="project" value="TreeGrafter"/>
</dbReference>
<dbReference type="SFLD" id="SFLDG01082">
    <property type="entry name" value="B12-binding_domain_containing"/>
    <property type="match status" value="1"/>
</dbReference>
<name>A0A419EUP1_9BACT</name>
<evidence type="ECO:0000256" key="3">
    <source>
        <dbReference type="ARBA" id="ARBA00022723"/>
    </source>
</evidence>
<dbReference type="SFLD" id="SFLDG01123">
    <property type="entry name" value="methyltransferase_(Class_B)"/>
    <property type="match status" value="1"/>
</dbReference>
<evidence type="ECO:0000256" key="4">
    <source>
        <dbReference type="ARBA" id="ARBA00023004"/>
    </source>
</evidence>
<evidence type="ECO:0000256" key="5">
    <source>
        <dbReference type="ARBA" id="ARBA00023014"/>
    </source>
</evidence>
<dbReference type="CDD" id="cd01335">
    <property type="entry name" value="Radical_SAM"/>
    <property type="match status" value="1"/>
</dbReference>
<dbReference type="EMBL" id="QZKI01000095">
    <property type="protein sequence ID" value="RJP68020.1"/>
    <property type="molecule type" value="Genomic_DNA"/>
</dbReference>
<organism evidence="7 8">
    <name type="scientific">Candidatus Abyssobacteria bacterium SURF_17</name>
    <dbReference type="NCBI Taxonomy" id="2093361"/>
    <lineage>
        <taxon>Bacteria</taxon>
        <taxon>Pseudomonadati</taxon>
        <taxon>Candidatus Hydrogenedentota</taxon>
        <taxon>Candidatus Abyssobacteria</taxon>
    </lineage>
</organism>
<keyword evidence="5" id="KW-0411">Iron-sulfur</keyword>
<dbReference type="InterPro" id="IPR034466">
    <property type="entry name" value="Methyltransferase_Class_B"/>
</dbReference>
<comment type="caution">
    <text evidence="7">The sequence shown here is derived from an EMBL/GenBank/DDBJ whole genome shotgun (WGS) entry which is preliminary data.</text>
</comment>
<dbReference type="InterPro" id="IPR058240">
    <property type="entry name" value="rSAM_sf"/>
</dbReference>
<dbReference type="InterPro" id="IPR007197">
    <property type="entry name" value="rSAM"/>
</dbReference>
<dbReference type="GO" id="GO:0046872">
    <property type="term" value="F:metal ion binding"/>
    <property type="evidence" value="ECO:0007669"/>
    <property type="project" value="UniProtKB-KW"/>
</dbReference>
<keyword evidence="3" id="KW-0479">Metal-binding</keyword>
<evidence type="ECO:0000256" key="1">
    <source>
        <dbReference type="ARBA" id="ARBA00001966"/>
    </source>
</evidence>
<dbReference type="InterPro" id="IPR006638">
    <property type="entry name" value="Elp3/MiaA/NifB-like_rSAM"/>
</dbReference>
<dbReference type="PANTHER" id="PTHR43409">
    <property type="entry name" value="ANAEROBIC MAGNESIUM-PROTOPORPHYRIN IX MONOMETHYL ESTER CYCLASE-RELATED"/>
    <property type="match status" value="1"/>
</dbReference>
<dbReference type="Gene3D" id="3.80.30.20">
    <property type="entry name" value="tm_1862 like domain"/>
    <property type="match status" value="1"/>
</dbReference>
<evidence type="ECO:0000259" key="6">
    <source>
        <dbReference type="PROSITE" id="PS51918"/>
    </source>
</evidence>
<dbReference type="PANTHER" id="PTHR43409:SF16">
    <property type="entry name" value="SLR0320 PROTEIN"/>
    <property type="match status" value="1"/>
</dbReference>
<feature type="domain" description="Radical SAM core" evidence="6">
    <location>
        <begin position="196"/>
        <end position="421"/>
    </location>
</feature>
<dbReference type="SUPFAM" id="SSF102114">
    <property type="entry name" value="Radical SAM enzymes"/>
    <property type="match status" value="1"/>
</dbReference>